<sequence length="193" mass="21843">MTAKQKSHTKPQYRPRSTAAIFEDWLNHWQREDHTTFRAAMRTVREYADAHHWEAVLDIEWSQNADLENQMRMDAQKLRRWFKAEHQMSGPVWFDLVRLVAGAMPSTVRAGFINELFGHTGGLFVMPGMMNQRVDRIAAASVAAKEGGEAVSALLQLPSQPTRQEQLDAKRELQEAIESLQVAMASIGSDVPA</sequence>
<evidence type="ECO:0008006" key="3">
    <source>
        <dbReference type="Google" id="ProtNLM"/>
    </source>
</evidence>
<accession>A0ABP7DDB6</accession>
<dbReference type="Proteomes" id="UP001501479">
    <property type="component" value="Unassembled WGS sequence"/>
</dbReference>
<gene>
    <name evidence="1" type="ORF">GCM10022421_08710</name>
</gene>
<proteinExistence type="predicted"/>
<keyword evidence="2" id="KW-1185">Reference proteome</keyword>
<evidence type="ECO:0000313" key="2">
    <source>
        <dbReference type="Proteomes" id="UP001501479"/>
    </source>
</evidence>
<name>A0ABP7DDB6_9GAMM</name>
<dbReference type="EMBL" id="BAABDS010000010">
    <property type="protein sequence ID" value="GAA3704135.1"/>
    <property type="molecule type" value="Genomic_DNA"/>
</dbReference>
<organism evidence="1 2">
    <name type="scientific">Oceanisphaera sediminis</name>
    <dbReference type="NCBI Taxonomy" id="981381"/>
    <lineage>
        <taxon>Bacteria</taxon>
        <taxon>Pseudomonadati</taxon>
        <taxon>Pseudomonadota</taxon>
        <taxon>Gammaproteobacteria</taxon>
        <taxon>Aeromonadales</taxon>
        <taxon>Aeromonadaceae</taxon>
        <taxon>Oceanisphaera</taxon>
    </lineage>
</organism>
<reference evidence="2" key="1">
    <citation type="journal article" date="2019" name="Int. J. Syst. Evol. Microbiol.">
        <title>The Global Catalogue of Microorganisms (GCM) 10K type strain sequencing project: providing services to taxonomists for standard genome sequencing and annotation.</title>
        <authorList>
            <consortium name="The Broad Institute Genomics Platform"/>
            <consortium name="The Broad Institute Genome Sequencing Center for Infectious Disease"/>
            <person name="Wu L."/>
            <person name="Ma J."/>
        </authorList>
    </citation>
    <scope>NUCLEOTIDE SEQUENCE [LARGE SCALE GENOMIC DNA]</scope>
    <source>
        <strain evidence="2">JCM 17329</strain>
    </source>
</reference>
<protein>
    <recommendedName>
        <fullName evidence="3">Bacterial toxin YdaT domain-containing protein</fullName>
    </recommendedName>
</protein>
<comment type="caution">
    <text evidence="1">The sequence shown here is derived from an EMBL/GenBank/DDBJ whole genome shotgun (WGS) entry which is preliminary data.</text>
</comment>
<evidence type="ECO:0000313" key="1">
    <source>
        <dbReference type="EMBL" id="GAA3704135.1"/>
    </source>
</evidence>